<dbReference type="AlphaFoldDB" id="A0A7C4JLX9"/>
<dbReference type="InterPro" id="IPR050129">
    <property type="entry name" value="Zn_alcohol_dh"/>
</dbReference>
<dbReference type="SUPFAM" id="SSF51735">
    <property type="entry name" value="NAD(P)-binding Rossmann-fold domains"/>
    <property type="match status" value="1"/>
</dbReference>
<reference evidence="6" key="1">
    <citation type="journal article" date="2020" name="mSystems">
        <title>Genome- and Community-Level Interaction Insights into Carbon Utilization and Element Cycling Functions of Hydrothermarchaeota in Hydrothermal Sediment.</title>
        <authorList>
            <person name="Zhou Z."/>
            <person name="Liu Y."/>
            <person name="Xu W."/>
            <person name="Pan J."/>
            <person name="Luo Z.H."/>
            <person name="Li M."/>
        </authorList>
    </citation>
    <scope>NUCLEOTIDE SEQUENCE [LARGE SCALE GENOMIC DNA]</scope>
    <source>
        <strain evidence="6">SpSt-637</strain>
        <strain evidence="5">SpSt-667</strain>
    </source>
</reference>
<evidence type="ECO:0000256" key="2">
    <source>
        <dbReference type="ARBA" id="ARBA00023002"/>
    </source>
</evidence>
<dbReference type="Gene3D" id="3.90.180.10">
    <property type="entry name" value="Medium-chain alcohol dehydrogenases, catalytic domain"/>
    <property type="match status" value="1"/>
</dbReference>
<dbReference type="InterPro" id="IPR036291">
    <property type="entry name" value="NAD(P)-bd_dom_sf"/>
</dbReference>
<dbReference type="InterPro" id="IPR013154">
    <property type="entry name" value="ADH-like_N"/>
</dbReference>
<gene>
    <name evidence="6" type="ORF">ENU08_07095</name>
    <name evidence="5" type="ORF">ENU41_05475</name>
</gene>
<dbReference type="Pfam" id="PF08240">
    <property type="entry name" value="ADH_N"/>
    <property type="match status" value="1"/>
</dbReference>
<evidence type="ECO:0000256" key="1">
    <source>
        <dbReference type="ARBA" id="ARBA00022857"/>
    </source>
</evidence>
<evidence type="ECO:0000259" key="4">
    <source>
        <dbReference type="Pfam" id="PF08240"/>
    </source>
</evidence>
<keyword evidence="3" id="KW-0119">Carbohydrate metabolism</keyword>
<keyword evidence="1" id="KW-0521">NADP</keyword>
<dbReference type="EMBL" id="DTCK01000034">
    <property type="protein sequence ID" value="HGQ36112.1"/>
    <property type="molecule type" value="Genomic_DNA"/>
</dbReference>
<keyword evidence="2" id="KW-0560">Oxidoreductase</keyword>
<feature type="domain" description="Alcohol dehydrogenase-like N-terminal" evidence="4">
    <location>
        <begin position="25"/>
        <end position="127"/>
    </location>
</feature>
<dbReference type="GO" id="GO:0043168">
    <property type="term" value="F:anion binding"/>
    <property type="evidence" value="ECO:0007669"/>
    <property type="project" value="UniProtKB-ARBA"/>
</dbReference>
<protein>
    <submittedName>
        <fullName evidence="6">Zinc-binding dehydrogenase</fullName>
    </submittedName>
</protein>
<dbReference type="PANTHER" id="PTHR43401">
    <property type="entry name" value="L-THREONINE 3-DEHYDROGENASE"/>
    <property type="match status" value="1"/>
</dbReference>
<comment type="caution">
    <text evidence="6">The sequence shown here is derived from an EMBL/GenBank/DDBJ whole genome shotgun (WGS) entry which is preliminary data.</text>
</comment>
<dbReference type="Gene3D" id="3.40.50.720">
    <property type="entry name" value="NAD(P)-binding Rossmann-like Domain"/>
    <property type="match status" value="1"/>
</dbReference>
<dbReference type="GO" id="GO:0030554">
    <property type="term" value="F:adenyl nucleotide binding"/>
    <property type="evidence" value="ECO:0007669"/>
    <property type="project" value="UniProtKB-ARBA"/>
</dbReference>
<dbReference type="GO" id="GO:0016616">
    <property type="term" value="F:oxidoreductase activity, acting on the CH-OH group of donors, NAD or NADP as acceptor"/>
    <property type="evidence" value="ECO:0007669"/>
    <property type="project" value="UniProtKB-ARBA"/>
</dbReference>
<evidence type="ECO:0000256" key="3">
    <source>
        <dbReference type="ARBA" id="ARBA00023277"/>
    </source>
</evidence>
<dbReference type="EMBL" id="DTBD01000064">
    <property type="protein sequence ID" value="HGQ64993.1"/>
    <property type="molecule type" value="Genomic_DNA"/>
</dbReference>
<accession>A0A7C4JLX9</accession>
<dbReference type="GO" id="GO:0051262">
    <property type="term" value="P:protein tetramerization"/>
    <property type="evidence" value="ECO:0007669"/>
    <property type="project" value="UniProtKB-ARBA"/>
</dbReference>
<dbReference type="SUPFAM" id="SSF50129">
    <property type="entry name" value="GroES-like"/>
    <property type="match status" value="1"/>
</dbReference>
<sequence length="318" mass="35401">MKAAVLFSHKNLEILDVDIPAPPHGWALIEVELTGICGTDKAFYTGTYKLFKSPLIPGHEVVGKVVEGPKDLVGERVVPEINFSCWRCEYCRSGLYTHCSNKKTLGIDFDGGMAEYFIAPVEALHKFNGSPEKGIFVEPLAAILRALSFNHPKPMDRIAVIGSGAIAWLLVQVLRNVYKLDVDVIVRRNSIKARYFKRVADVVYVDEVKESYYDVVFEVSGDPKAIDAAVRIAKSLGVIHLKSTPGAVTQMNSTIAVVKELNIVCSRCGTFKEFEYAIKLLKENLVETILNQVYSLDNARKAFEEAITGQYFRIALRP</sequence>
<dbReference type="PANTHER" id="PTHR43401:SF2">
    <property type="entry name" value="L-THREONINE 3-DEHYDROGENASE"/>
    <property type="match status" value="1"/>
</dbReference>
<evidence type="ECO:0000313" key="6">
    <source>
        <dbReference type="EMBL" id="HGQ64993.1"/>
    </source>
</evidence>
<name>A0A7C4JLX9_9CREN</name>
<proteinExistence type="predicted"/>
<evidence type="ECO:0000313" key="5">
    <source>
        <dbReference type="EMBL" id="HGQ36112.1"/>
    </source>
</evidence>
<dbReference type="InterPro" id="IPR011032">
    <property type="entry name" value="GroES-like_sf"/>
</dbReference>
<organism evidence="6">
    <name type="scientific">Ignisphaera aggregans</name>
    <dbReference type="NCBI Taxonomy" id="334771"/>
    <lineage>
        <taxon>Archaea</taxon>
        <taxon>Thermoproteota</taxon>
        <taxon>Thermoprotei</taxon>
        <taxon>Desulfurococcales</taxon>
        <taxon>Desulfurococcaceae</taxon>
        <taxon>Ignisphaera</taxon>
    </lineage>
</organism>